<dbReference type="InterPro" id="IPR036034">
    <property type="entry name" value="PDZ_sf"/>
</dbReference>
<feature type="region of interest" description="Disordered" evidence="1">
    <location>
        <begin position="466"/>
        <end position="496"/>
    </location>
</feature>
<dbReference type="CDD" id="cd06759">
    <property type="entry name" value="PDZ3_PDZD2-PDZ1_hPro-IL-16-like"/>
    <property type="match status" value="1"/>
</dbReference>
<feature type="non-terminal residue" evidence="3">
    <location>
        <position position="1"/>
    </location>
</feature>
<evidence type="ECO:0000259" key="2">
    <source>
        <dbReference type="PROSITE" id="PS50106"/>
    </source>
</evidence>
<feature type="region of interest" description="Disordered" evidence="1">
    <location>
        <begin position="627"/>
        <end position="654"/>
    </location>
</feature>
<dbReference type="Proteomes" id="UP000078492">
    <property type="component" value="Unassembled WGS sequence"/>
</dbReference>
<feature type="region of interest" description="Disordered" evidence="1">
    <location>
        <begin position="186"/>
        <end position="207"/>
    </location>
</feature>
<dbReference type="AlphaFoldDB" id="A0A151J111"/>
<evidence type="ECO:0000256" key="1">
    <source>
        <dbReference type="SAM" id="MobiDB-lite"/>
    </source>
</evidence>
<feature type="region of interest" description="Disordered" evidence="1">
    <location>
        <begin position="351"/>
        <end position="418"/>
    </location>
</feature>
<dbReference type="STRING" id="471704.A0A151J111"/>
<dbReference type="Pfam" id="PF00595">
    <property type="entry name" value="PDZ"/>
    <property type="match status" value="2"/>
</dbReference>
<gene>
    <name evidence="3" type="ORF">ALC57_12746</name>
</gene>
<feature type="compositionally biased region" description="Basic and acidic residues" evidence="1">
    <location>
        <begin position="475"/>
        <end position="491"/>
    </location>
</feature>
<dbReference type="SMART" id="SM00228">
    <property type="entry name" value="PDZ"/>
    <property type="match status" value="2"/>
</dbReference>
<sequence length="800" mass="90321">IPLKYSSNAFTYKNHGLTTFQFVTDMRWFRGHAEAPRLLRLSPLRADEDVNETSYHFRARSRCRDISPVRWARRKSSSSESERNCYNVQTSQVTTERTTSKKDKKRIQEERRRVCEKRNPLLDRVKSTRLSFFKDRDSDEGENDGDDEEVGRVQFRSMCELRHRGLTRNEFRRSVCESDLKDITEEGNGHAKRKRRAKSQSRLSYKKQQEERFSFLGFRTSTPRKQPEWQPQEGNSVREDAMPHDYRWERTDRGFLEANRDAGQSIGQVTMVDTGIPRLTGENIFKKDATTFDSITPSSCLAAKFRAMQDRYLKSSTNRLIAKIYRKDCKDRERRRLRSFSYGTLPGLEELRTNPLYEEQDQDDNDSGILDNDSATSSLLDDRCSSGASGPLNNSSHNDSCLGSPPQLPPRRPFSTATDVDGTARLFASLDMYYDKTKDKDSGMSLLTEEYSSVCQAANSTLIDRQTSRATVENNTDRERERGIVDEDSKQKQRSSGLQVVRSRAYTTETMVVKLLKETSDQCLGIFIAKTAESSPGYLVAHVVPNGLADKEGTLRIGDEILIVNGKRLRGLSMAEAKKILGNGSGPGDIDIVVSRFSGVDQQAKKLKESSVDYENVSMEDGHGVIVESSPGSHHFRKHQTRCHRDRKDESNRSISSEKFATNMDNGFTQSVSKFCTLPRRPRNTVSTFLTVLFEKGAGKKSLGFTIVGGRDSPKGSIGIFIKSVLPSGQAAEDGRLRAGDEILAVNGQVCHDLTHREAVQLFRNIKSGPIALHLCRRVKNRDSQIAKAKSCADLLLIDT</sequence>
<feature type="compositionally biased region" description="Basic residues" evidence="1">
    <location>
        <begin position="190"/>
        <end position="199"/>
    </location>
</feature>
<evidence type="ECO:0000313" key="3">
    <source>
        <dbReference type="EMBL" id="KYN15027.1"/>
    </source>
</evidence>
<evidence type="ECO:0000313" key="4">
    <source>
        <dbReference type="Proteomes" id="UP000078492"/>
    </source>
</evidence>
<keyword evidence="4" id="KW-1185">Reference proteome</keyword>
<feature type="domain" description="PDZ" evidence="2">
    <location>
        <begin position="691"/>
        <end position="765"/>
    </location>
</feature>
<dbReference type="Gene3D" id="2.30.42.10">
    <property type="match status" value="2"/>
</dbReference>
<dbReference type="PROSITE" id="PS50106">
    <property type="entry name" value="PDZ"/>
    <property type="match status" value="2"/>
</dbReference>
<feature type="compositionally biased region" description="Polar residues" evidence="1">
    <location>
        <begin position="84"/>
        <end position="97"/>
    </location>
</feature>
<dbReference type="SUPFAM" id="SSF50156">
    <property type="entry name" value="PDZ domain-like"/>
    <property type="match status" value="2"/>
</dbReference>
<protein>
    <submittedName>
        <fullName evidence="3">PDZ domain-containing protein 2</fullName>
    </submittedName>
</protein>
<feature type="compositionally biased region" description="Basic residues" evidence="1">
    <location>
        <begin position="634"/>
        <end position="645"/>
    </location>
</feature>
<name>A0A151J111_9HYME</name>
<feature type="compositionally biased region" description="Basic and acidic residues" evidence="1">
    <location>
        <begin position="98"/>
        <end position="112"/>
    </location>
</feature>
<organism evidence="3 4">
    <name type="scientific">Trachymyrmex cornetzi</name>
    <dbReference type="NCBI Taxonomy" id="471704"/>
    <lineage>
        <taxon>Eukaryota</taxon>
        <taxon>Metazoa</taxon>
        <taxon>Ecdysozoa</taxon>
        <taxon>Arthropoda</taxon>
        <taxon>Hexapoda</taxon>
        <taxon>Insecta</taxon>
        <taxon>Pterygota</taxon>
        <taxon>Neoptera</taxon>
        <taxon>Endopterygota</taxon>
        <taxon>Hymenoptera</taxon>
        <taxon>Apocrita</taxon>
        <taxon>Aculeata</taxon>
        <taxon>Formicoidea</taxon>
        <taxon>Formicidae</taxon>
        <taxon>Myrmicinae</taxon>
        <taxon>Trachymyrmex</taxon>
    </lineage>
</organism>
<proteinExistence type="predicted"/>
<feature type="compositionally biased region" description="Polar residues" evidence="1">
    <location>
        <begin position="386"/>
        <end position="401"/>
    </location>
</feature>
<dbReference type="PANTHER" id="PTHR11324:SF16">
    <property type="entry name" value="PDZ DOMAIN-CONTAINING PROTEIN 2"/>
    <property type="match status" value="1"/>
</dbReference>
<accession>A0A151J111</accession>
<dbReference type="PANTHER" id="PTHR11324">
    <property type="entry name" value="IL16-RELATED"/>
    <property type="match status" value="1"/>
</dbReference>
<reference evidence="3 4" key="1">
    <citation type="submission" date="2015-09" db="EMBL/GenBank/DDBJ databases">
        <title>Trachymyrmex cornetzi WGS genome.</title>
        <authorList>
            <person name="Nygaard S."/>
            <person name="Hu H."/>
            <person name="Boomsma J."/>
            <person name="Zhang G."/>
        </authorList>
    </citation>
    <scope>NUCLEOTIDE SEQUENCE [LARGE SCALE GENOMIC DNA]</scope>
    <source>
        <strain evidence="3">Tcor2-1</strain>
        <tissue evidence="3">Whole body</tissue>
    </source>
</reference>
<dbReference type="EMBL" id="KQ980624">
    <property type="protein sequence ID" value="KYN15027.1"/>
    <property type="molecule type" value="Genomic_DNA"/>
</dbReference>
<dbReference type="InterPro" id="IPR001478">
    <property type="entry name" value="PDZ"/>
</dbReference>
<feature type="domain" description="PDZ" evidence="2">
    <location>
        <begin position="512"/>
        <end position="581"/>
    </location>
</feature>
<feature type="region of interest" description="Disordered" evidence="1">
    <location>
        <begin position="82"/>
        <end position="112"/>
    </location>
</feature>